<name>M0M5Q0_9EURY</name>
<evidence type="ECO:0000256" key="1">
    <source>
        <dbReference type="SAM" id="MobiDB-lite"/>
    </source>
</evidence>
<reference evidence="3 4" key="1">
    <citation type="journal article" date="2014" name="PLoS Genet.">
        <title>Phylogenetically driven sequencing of extremely halophilic archaea reveals strategies for static and dynamic osmo-response.</title>
        <authorList>
            <person name="Becker E.A."/>
            <person name="Seitzer P.M."/>
            <person name="Tritt A."/>
            <person name="Larsen D."/>
            <person name="Krusor M."/>
            <person name="Yao A.I."/>
            <person name="Wu D."/>
            <person name="Madern D."/>
            <person name="Eisen J.A."/>
            <person name="Darling A.E."/>
            <person name="Facciotti M.T."/>
        </authorList>
    </citation>
    <scope>NUCLEOTIDE SEQUENCE [LARGE SCALE GENOMIC DNA]</scope>
    <source>
        <strain evidence="3 4">100A6</strain>
    </source>
</reference>
<keyword evidence="2" id="KW-0472">Membrane</keyword>
<accession>M0M5Q0</accession>
<evidence type="ECO:0000313" key="4">
    <source>
        <dbReference type="Proteomes" id="UP000011566"/>
    </source>
</evidence>
<dbReference type="Proteomes" id="UP000011566">
    <property type="component" value="Unassembled WGS sequence"/>
</dbReference>
<keyword evidence="2" id="KW-0812">Transmembrane</keyword>
<comment type="caution">
    <text evidence="3">The sequence shown here is derived from an EMBL/GenBank/DDBJ whole genome shotgun (WGS) entry which is preliminary data.</text>
</comment>
<sequence>MIGSSVVMKAAKKGYKRYGIPGAVVAGAGTLLGFRFVKRRFLSGNEGDGNDSSDTDLGDVADSVTDSSSSNN</sequence>
<feature type="region of interest" description="Disordered" evidence="1">
    <location>
        <begin position="44"/>
        <end position="72"/>
    </location>
</feature>
<keyword evidence="2" id="KW-1133">Transmembrane helix</keyword>
<organism evidence="3 4">
    <name type="scientific">Halococcus hamelinensis 100A6</name>
    <dbReference type="NCBI Taxonomy" id="1132509"/>
    <lineage>
        <taxon>Archaea</taxon>
        <taxon>Methanobacteriati</taxon>
        <taxon>Methanobacteriota</taxon>
        <taxon>Stenosarchaea group</taxon>
        <taxon>Halobacteria</taxon>
        <taxon>Halobacteriales</taxon>
        <taxon>Halococcaceae</taxon>
        <taxon>Halococcus</taxon>
    </lineage>
</organism>
<feature type="compositionally biased region" description="Low complexity" evidence="1">
    <location>
        <begin position="60"/>
        <end position="72"/>
    </location>
</feature>
<feature type="transmembrane region" description="Helical" evidence="2">
    <location>
        <begin position="18"/>
        <end position="37"/>
    </location>
</feature>
<dbReference type="EMBL" id="AOMB01000014">
    <property type="protein sequence ID" value="EMA39949.1"/>
    <property type="molecule type" value="Genomic_DNA"/>
</dbReference>
<dbReference type="RefSeq" id="WP_007691620.1">
    <property type="nucleotide sequence ID" value="NZ_AJRK01000086.1"/>
</dbReference>
<proteinExistence type="predicted"/>
<feature type="compositionally biased region" description="Acidic residues" evidence="1">
    <location>
        <begin position="48"/>
        <end position="59"/>
    </location>
</feature>
<protein>
    <submittedName>
        <fullName evidence="3">Uncharacterized protein</fullName>
    </submittedName>
</protein>
<evidence type="ECO:0000256" key="2">
    <source>
        <dbReference type="SAM" id="Phobius"/>
    </source>
</evidence>
<gene>
    <name evidence="3" type="ORF">C447_05338</name>
</gene>
<evidence type="ECO:0000313" key="3">
    <source>
        <dbReference type="EMBL" id="EMA39949.1"/>
    </source>
</evidence>
<keyword evidence="4" id="KW-1185">Reference proteome</keyword>
<dbReference type="PATRIC" id="fig|1132509.6.peg.1226"/>
<dbReference type="AlphaFoldDB" id="M0M5Q0"/>